<keyword evidence="2" id="KW-0614">Plasmid</keyword>
<name>A0A140JXE3_ECOLX</name>
<feature type="region of interest" description="Disordered" evidence="1">
    <location>
        <begin position="38"/>
        <end position="59"/>
    </location>
</feature>
<evidence type="ECO:0000256" key="1">
    <source>
        <dbReference type="SAM" id="MobiDB-lite"/>
    </source>
</evidence>
<dbReference type="AlphaFoldDB" id="A0A140JXE3"/>
<evidence type="ECO:0000313" key="2">
    <source>
        <dbReference type="EMBL" id="BAU61770.1"/>
    </source>
</evidence>
<sequence length="59" mass="6502">MGVSGGVWECGKPERFSIISMPQSEGEKGEVTFSLRPRRGRSLAPPFPPMGLQNVRKEV</sequence>
<organism evidence="2">
    <name type="scientific">Escherichia coli</name>
    <dbReference type="NCBI Taxonomy" id="562"/>
    <lineage>
        <taxon>Bacteria</taxon>
        <taxon>Pseudomonadati</taxon>
        <taxon>Pseudomonadota</taxon>
        <taxon>Gammaproteobacteria</taxon>
        <taxon>Enterobacterales</taxon>
        <taxon>Enterobacteriaceae</taxon>
        <taxon>Escherichia</taxon>
    </lineage>
</organism>
<dbReference type="EMBL" id="AB261016">
    <property type="protein sequence ID" value="BAU61770.1"/>
    <property type="molecule type" value="Genomic_DNA"/>
</dbReference>
<geneLocation type="plasmid" evidence="2">
    <name>pARS3</name>
</geneLocation>
<protein>
    <submittedName>
        <fullName evidence="2">Uncharacterized protein</fullName>
    </submittedName>
</protein>
<accession>A0A140JXE3</accession>
<reference evidence="2" key="1">
    <citation type="journal article" date="2007" name="Antimicrob. Agents Chemother.">
        <title>Novel plasmid-mediated 16S rRNA m1A1408 methyltransferase, NpmA, found in a clinically isolated Escherichia coli strain resistant to structurally diverse aminoglycosides.</title>
        <authorList>
            <person name="Wachino J."/>
            <person name="Shibayama K."/>
            <person name="Kurokawa H."/>
            <person name="Kimura K."/>
            <person name="Yamane K."/>
            <person name="Suzuki S."/>
            <person name="Shibata N."/>
            <person name="Ike Y."/>
            <person name="Arakawa Y."/>
        </authorList>
    </citation>
    <scope>NUCLEOTIDE SEQUENCE</scope>
    <source>
        <plasmid evidence="2">pARS3</plasmid>
    </source>
</reference>
<proteinExistence type="predicted"/>